<feature type="transmembrane region" description="Helical" evidence="8">
    <location>
        <begin position="141"/>
        <end position="167"/>
    </location>
</feature>
<evidence type="ECO:0000256" key="3">
    <source>
        <dbReference type="ARBA" id="ARBA00022670"/>
    </source>
</evidence>
<keyword evidence="2" id="KW-0673">Quorum sensing</keyword>
<proteinExistence type="predicted"/>
<feature type="transmembrane region" description="Helical" evidence="8">
    <location>
        <begin position="101"/>
        <end position="120"/>
    </location>
</feature>
<evidence type="ECO:0000256" key="5">
    <source>
        <dbReference type="ARBA" id="ARBA00022801"/>
    </source>
</evidence>
<keyword evidence="10" id="KW-1185">Reference proteome</keyword>
<keyword evidence="7 8" id="KW-0472">Membrane</keyword>
<keyword evidence="1" id="KW-1003">Cell membrane</keyword>
<dbReference type="Pfam" id="PF04647">
    <property type="entry name" value="AgrB"/>
    <property type="match status" value="1"/>
</dbReference>
<dbReference type="Proteomes" id="UP000639396">
    <property type="component" value="Unassembled WGS sequence"/>
</dbReference>
<evidence type="ECO:0000256" key="7">
    <source>
        <dbReference type="ARBA" id="ARBA00023136"/>
    </source>
</evidence>
<sequence>MIEAWSEKIARSIKNTNENITVSIPVMKFALIIIINFTIPVVVSLLIGLLTGKFLETLTAITFFVVLRLLSGGFHFQSPIPCMITMVVITAVPPHVSLPDMWSTAFTIAALILAALLAPSNLRGYHTMPEKYYPLMKAASVLLICSNFFFHSSVIASVFLIQGILLFRWKEV</sequence>
<feature type="transmembrane region" description="Helical" evidence="8">
    <location>
        <begin position="29"/>
        <end position="50"/>
    </location>
</feature>
<protein>
    <submittedName>
        <fullName evidence="9">Accessory gene regulator B family protein</fullName>
    </submittedName>
</protein>
<dbReference type="GO" id="GO:0006508">
    <property type="term" value="P:proteolysis"/>
    <property type="evidence" value="ECO:0007669"/>
    <property type="project" value="UniProtKB-KW"/>
</dbReference>
<evidence type="ECO:0000313" key="9">
    <source>
        <dbReference type="EMBL" id="MBD2864269.1"/>
    </source>
</evidence>
<name>A0A927CA59_9BACL</name>
<keyword evidence="4 8" id="KW-0812">Transmembrane</keyword>
<organism evidence="9 10">
    <name type="scientific">Paenibacillus oceani</name>
    <dbReference type="NCBI Taxonomy" id="2772510"/>
    <lineage>
        <taxon>Bacteria</taxon>
        <taxon>Bacillati</taxon>
        <taxon>Bacillota</taxon>
        <taxon>Bacilli</taxon>
        <taxon>Bacillales</taxon>
        <taxon>Paenibacillaceae</taxon>
        <taxon>Paenibacillus</taxon>
    </lineage>
</organism>
<keyword evidence="5" id="KW-0378">Hydrolase</keyword>
<dbReference type="GO" id="GO:0008233">
    <property type="term" value="F:peptidase activity"/>
    <property type="evidence" value="ECO:0007669"/>
    <property type="project" value="UniProtKB-KW"/>
</dbReference>
<dbReference type="AlphaFoldDB" id="A0A927CA59"/>
<dbReference type="GO" id="GO:0009372">
    <property type="term" value="P:quorum sensing"/>
    <property type="evidence" value="ECO:0007669"/>
    <property type="project" value="UniProtKB-KW"/>
</dbReference>
<accession>A0A927CA59</accession>
<evidence type="ECO:0000313" key="10">
    <source>
        <dbReference type="Proteomes" id="UP000639396"/>
    </source>
</evidence>
<evidence type="ECO:0000256" key="8">
    <source>
        <dbReference type="SAM" id="Phobius"/>
    </source>
</evidence>
<reference evidence="9" key="1">
    <citation type="submission" date="2020-09" db="EMBL/GenBank/DDBJ databases">
        <title>A novel bacterium of genus Paenibacillus, isolated from South China Sea.</title>
        <authorList>
            <person name="Huang H."/>
            <person name="Mo K."/>
            <person name="Hu Y."/>
        </authorList>
    </citation>
    <scope>NUCLEOTIDE SEQUENCE</scope>
    <source>
        <strain evidence="9">IB182363</strain>
    </source>
</reference>
<evidence type="ECO:0000256" key="1">
    <source>
        <dbReference type="ARBA" id="ARBA00022475"/>
    </source>
</evidence>
<comment type="caution">
    <text evidence="9">The sequence shown here is derived from an EMBL/GenBank/DDBJ whole genome shotgun (WGS) entry which is preliminary data.</text>
</comment>
<keyword evidence="3" id="KW-0645">Protease</keyword>
<dbReference type="GO" id="GO:0016020">
    <property type="term" value="C:membrane"/>
    <property type="evidence" value="ECO:0007669"/>
    <property type="project" value="InterPro"/>
</dbReference>
<evidence type="ECO:0000256" key="2">
    <source>
        <dbReference type="ARBA" id="ARBA00022654"/>
    </source>
</evidence>
<gene>
    <name evidence="9" type="ORF">IDH45_19995</name>
</gene>
<dbReference type="EMBL" id="JACXJA010000028">
    <property type="protein sequence ID" value="MBD2864269.1"/>
    <property type="molecule type" value="Genomic_DNA"/>
</dbReference>
<dbReference type="InterPro" id="IPR006741">
    <property type="entry name" value="AgrB"/>
</dbReference>
<evidence type="ECO:0000256" key="4">
    <source>
        <dbReference type="ARBA" id="ARBA00022692"/>
    </source>
</evidence>
<keyword evidence="6 8" id="KW-1133">Transmembrane helix</keyword>
<evidence type="ECO:0000256" key="6">
    <source>
        <dbReference type="ARBA" id="ARBA00022989"/>
    </source>
</evidence>